<dbReference type="eggNOG" id="COG0759">
    <property type="taxonomic scope" value="Bacteria"/>
</dbReference>
<dbReference type="Pfam" id="PF01809">
    <property type="entry name" value="YidD"/>
    <property type="match status" value="1"/>
</dbReference>
<gene>
    <name evidence="2" type="ORF">HMPREF9698_00516</name>
</gene>
<comment type="subcellular location">
    <subcellularLocation>
        <location evidence="1">Cell membrane</location>
        <topology evidence="1">Peripheral membrane protein</topology>
        <orientation evidence="1">Cytoplasmic side</orientation>
    </subcellularLocation>
</comment>
<comment type="function">
    <text evidence="1">Could be involved in insertion of integral membrane proteins into the membrane.</text>
</comment>
<dbReference type="PATRIC" id="fig|883081.3.peg.515"/>
<name>K9EXK8_9LACT</name>
<dbReference type="HAMAP" id="MF_00386">
    <property type="entry name" value="UPF0161_YidD"/>
    <property type="match status" value="1"/>
</dbReference>
<dbReference type="HOGENOM" id="CLU_1159198_0_0_9"/>
<dbReference type="PANTHER" id="PTHR33383:SF1">
    <property type="entry name" value="MEMBRANE PROTEIN INSERTION EFFICIENCY FACTOR-RELATED"/>
    <property type="match status" value="1"/>
</dbReference>
<dbReference type="NCBIfam" id="TIGR00278">
    <property type="entry name" value="membrane protein insertion efficiency factor YidD"/>
    <property type="match status" value="1"/>
</dbReference>
<dbReference type="GO" id="GO:0005886">
    <property type="term" value="C:plasma membrane"/>
    <property type="evidence" value="ECO:0007669"/>
    <property type="project" value="UniProtKB-SubCell"/>
</dbReference>
<comment type="similarity">
    <text evidence="1">Belongs to the UPF0161 family.</text>
</comment>
<protein>
    <recommendedName>
        <fullName evidence="1">Putative membrane protein insertion efficiency factor</fullName>
    </recommendedName>
</protein>
<comment type="caution">
    <text evidence="2">The sequence shown here is derived from an EMBL/GenBank/DDBJ whole genome shotgun (WGS) entry which is preliminary data.</text>
</comment>
<dbReference type="SMART" id="SM01234">
    <property type="entry name" value="Haemolytic"/>
    <property type="match status" value="1"/>
</dbReference>
<dbReference type="InterPro" id="IPR002696">
    <property type="entry name" value="Membr_insert_effic_factor_YidD"/>
</dbReference>
<dbReference type="AlphaFoldDB" id="K9EXK8"/>
<dbReference type="EMBL" id="AGXA01000010">
    <property type="protein sequence ID" value="EKU93950.1"/>
    <property type="molecule type" value="Genomic_DNA"/>
</dbReference>
<evidence type="ECO:0000313" key="3">
    <source>
        <dbReference type="Proteomes" id="UP000009875"/>
    </source>
</evidence>
<sequence length="239" mass="27063">MTKLAISLVRGYQKYISPLFPPSCRYRPTCSQYTIQAIEKHGTLKGTVMGLARIIRCNPFVQGGYDEVPDYFTLRRNPKSQAQYEADQSLSRKDLIDLLLADYQEDLVYNDQPLEEFLDQRLNYRKLDLDLLEDSYLDDMLGYTDDLGLSQAHFSLVQVQKIKDQESSPKGDPTSLVNQALGGGSASYLFLEDQLGVLDGSPDQLALDLVLAFGVREVDVQDKSSRLLHYLRVLDQVQV</sequence>
<reference evidence="2 3" key="1">
    <citation type="submission" date="2012-09" db="EMBL/GenBank/DDBJ databases">
        <title>The Genome Sequence of Alloiococcus otitis ATCC 51267.</title>
        <authorList>
            <consortium name="The Broad Institute Genome Sequencing Platform"/>
            <person name="Earl A."/>
            <person name="Ward D."/>
            <person name="Feldgarden M."/>
            <person name="Gevers D."/>
            <person name="Huys G."/>
            <person name="Walker B."/>
            <person name="Young S.K."/>
            <person name="Zeng Q."/>
            <person name="Gargeya S."/>
            <person name="Fitzgerald M."/>
            <person name="Haas B."/>
            <person name="Abouelleil A."/>
            <person name="Alvarado L."/>
            <person name="Arachchi H.M."/>
            <person name="Berlin A.M."/>
            <person name="Chapman S.B."/>
            <person name="Goldberg J."/>
            <person name="Griggs A."/>
            <person name="Gujja S."/>
            <person name="Hansen M."/>
            <person name="Howarth C."/>
            <person name="Imamovic A."/>
            <person name="Larimer J."/>
            <person name="McCowen C."/>
            <person name="Montmayeur A."/>
            <person name="Murphy C."/>
            <person name="Neiman D."/>
            <person name="Pearson M."/>
            <person name="Priest M."/>
            <person name="Roberts A."/>
            <person name="Saif S."/>
            <person name="Shea T."/>
            <person name="Sisk P."/>
            <person name="Sykes S."/>
            <person name="Wortman J."/>
            <person name="Nusbaum C."/>
            <person name="Birren B."/>
        </authorList>
    </citation>
    <scope>NUCLEOTIDE SEQUENCE [LARGE SCALE GENOMIC DNA]</scope>
    <source>
        <strain evidence="2 3">ATCC 51267</strain>
    </source>
</reference>
<dbReference type="STRING" id="883081.HMPREF9698_00516"/>
<dbReference type="PANTHER" id="PTHR33383">
    <property type="entry name" value="MEMBRANE PROTEIN INSERTION EFFICIENCY FACTOR-RELATED"/>
    <property type="match status" value="1"/>
</dbReference>
<evidence type="ECO:0000256" key="1">
    <source>
        <dbReference type="HAMAP-Rule" id="MF_00386"/>
    </source>
</evidence>
<proteinExistence type="inferred from homology"/>
<accession>K9EXK8</accession>
<organism evidence="2 3">
    <name type="scientific">Alloiococcus otitis ATCC 51267</name>
    <dbReference type="NCBI Taxonomy" id="883081"/>
    <lineage>
        <taxon>Bacteria</taxon>
        <taxon>Bacillati</taxon>
        <taxon>Bacillota</taxon>
        <taxon>Bacilli</taxon>
        <taxon>Lactobacillales</taxon>
        <taxon>Carnobacteriaceae</taxon>
        <taxon>Alloiococcus</taxon>
    </lineage>
</organism>
<keyword evidence="3" id="KW-1185">Reference proteome</keyword>
<dbReference type="Proteomes" id="UP000009875">
    <property type="component" value="Unassembled WGS sequence"/>
</dbReference>
<keyword evidence="1" id="KW-0472">Membrane</keyword>
<keyword evidence="1" id="KW-1003">Cell membrane</keyword>
<evidence type="ECO:0000313" key="2">
    <source>
        <dbReference type="EMBL" id="EKU93950.1"/>
    </source>
</evidence>